<dbReference type="InterPro" id="IPR027417">
    <property type="entry name" value="P-loop_NTPase"/>
</dbReference>
<evidence type="ECO:0000256" key="2">
    <source>
        <dbReference type="ARBA" id="ARBA00022741"/>
    </source>
</evidence>
<dbReference type="Gene3D" id="3.40.50.300">
    <property type="entry name" value="P-loop containing nucleotide triphosphate hydrolases"/>
    <property type="match status" value="2"/>
</dbReference>
<dbReference type="GO" id="GO:0016787">
    <property type="term" value="F:hydrolase activity"/>
    <property type="evidence" value="ECO:0007669"/>
    <property type="project" value="UniProtKB-KW"/>
</dbReference>
<dbReference type="PROSITE" id="PS51195">
    <property type="entry name" value="Q_MOTIF"/>
    <property type="match status" value="1"/>
</dbReference>
<dbReference type="SMART" id="SM00487">
    <property type="entry name" value="DEXDc"/>
    <property type="match status" value="1"/>
</dbReference>
<dbReference type="PROSITE" id="PS00039">
    <property type="entry name" value="DEAD_ATP_HELICASE"/>
    <property type="match status" value="1"/>
</dbReference>
<dbReference type="SUPFAM" id="SSF52540">
    <property type="entry name" value="P-loop containing nucleoside triphosphate hydrolases"/>
    <property type="match status" value="2"/>
</dbReference>
<feature type="domain" description="Helicase C-terminal" evidence="12">
    <location>
        <begin position="500"/>
        <end position="643"/>
    </location>
</feature>
<feature type="compositionally biased region" description="Polar residues" evidence="10">
    <location>
        <begin position="82"/>
        <end position="94"/>
    </location>
</feature>
<dbReference type="CDD" id="cd18787">
    <property type="entry name" value="SF2_C_DEAD"/>
    <property type="match status" value="1"/>
</dbReference>
<dbReference type="FunFam" id="3.40.50.300:FF:000397">
    <property type="entry name" value="Probable ATP-dependent RNA helicase DDX4"/>
    <property type="match status" value="1"/>
</dbReference>
<dbReference type="CDD" id="cd17967">
    <property type="entry name" value="DEADc_DDX3_DDX4"/>
    <property type="match status" value="1"/>
</dbReference>
<evidence type="ECO:0000256" key="1">
    <source>
        <dbReference type="ARBA" id="ARBA00012552"/>
    </source>
</evidence>
<feature type="compositionally biased region" description="Low complexity" evidence="10">
    <location>
        <begin position="67"/>
        <end position="81"/>
    </location>
</feature>
<proteinExistence type="inferred from homology"/>
<dbReference type="GO" id="GO:0005524">
    <property type="term" value="F:ATP binding"/>
    <property type="evidence" value="ECO:0007669"/>
    <property type="project" value="UniProtKB-KW"/>
</dbReference>
<evidence type="ECO:0000256" key="8">
    <source>
        <dbReference type="PROSITE-ProRule" id="PRU00552"/>
    </source>
</evidence>
<feature type="compositionally biased region" description="Basic and acidic residues" evidence="10">
    <location>
        <begin position="57"/>
        <end position="66"/>
    </location>
</feature>
<feature type="short sequence motif" description="Q motif" evidence="8">
    <location>
        <begin position="254"/>
        <end position="282"/>
    </location>
</feature>
<feature type="compositionally biased region" description="Basic and acidic residues" evidence="10">
    <location>
        <begin position="139"/>
        <end position="152"/>
    </location>
</feature>
<keyword evidence="3 9" id="KW-0378">Hydrolase</keyword>
<dbReference type="GO" id="GO:0003723">
    <property type="term" value="F:RNA binding"/>
    <property type="evidence" value="ECO:0007669"/>
    <property type="project" value="UniProtKB-KW"/>
</dbReference>
<feature type="compositionally biased region" description="Basic residues" evidence="10">
    <location>
        <begin position="167"/>
        <end position="181"/>
    </location>
</feature>
<feature type="compositionally biased region" description="Basic residues" evidence="10">
    <location>
        <begin position="128"/>
        <end position="138"/>
    </location>
</feature>
<dbReference type="InterPro" id="IPR014001">
    <property type="entry name" value="Helicase_ATP-bd"/>
</dbReference>
<evidence type="ECO:0000259" key="12">
    <source>
        <dbReference type="PROSITE" id="PS51194"/>
    </source>
</evidence>
<evidence type="ECO:0000256" key="10">
    <source>
        <dbReference type="SAM" id="MobiDB-lite"/>
    </source>
</evidence>
<dbReference type="Pfam" id="PF00270">
    <property type="entry name" value="DEAD"/>
    <property type="match status" value="1"/>
</dbReference>
<feature type="domain" description="DEAD-box RNA helicase Q" evidence="13">
    <location>
        <begin position="254"/>
        <end position="282"/>
    </location>
</feature>
<dbReference type="PROSITE" id="PS51192">
    <property type="entry name" value="HELICASE_ATP_BIND_1"/>
    <property type="match status" value="1"/>
</dbReference>
<evidence type="ECO:0000256" key="7">
    <source>
        <dbReference type="ARBA" id="ARBA00047984"/>
    </source>
</evidence>
<evidence type="ECO:0000313" key="14">
    <source>
        <dbReference type="EMBL" id="MBY19520.1"/>
    </source>
</evidence>
<reference evidence="14" key="1">
    <citation type="submission" date="2018-04" db="EMBL/GenBank/DDBJ databases">
        <title>Transcriptome of Schizaphis graminum biotype I.</title>
        <authorList>
            <person name="Scully E.D."/>
            <person name="Geib S.M."/>
            <person name="Palmer N.A."/>
            <person name="Koch K."/>
            <person name="Bradshaw J."/>
            <person name="Heng-Moss T."/>
            <person name="Sarath G."/>
        </authorList>
    </citation>
    <scope>NUCLEOTIDE SEQUENCE</scope>
</reference>
<comment type="similarity">
    <text evidence="9">Belongs to the DEAD box helicase family.</text>
</comment>
<evidence type="ECO:0000256" key="9">
    <source>
        <dbReference type="RuleBase" id="RU000492"/>
    </source>
</evidence>
<dbReference type="InterPro" id="IPR001650">
    <property type="entry name" value="Helicase_C-like"/>
</dbReference>
<keyword evidence="6" id="KW-0694">RNA-binding</keyword>
<feature type="domain" description="Helicase ATP-binding" evidence="11">
    <location>
        <begin position="285"/>
        <end position="469"/>
    </location>
</feature>
<evidence type="ECO:0000259" key="13">
    <source>
        <dbReference type="PROSITE" id="PS51195"/>
    </source>
</evidence>
<dbReference type="PANTHER" id="PTHR47958">
    <property type="entry name" value="ATP-DEPENDENT RNA HELICASE DBP3"/>
    <property type="match status" value="1"/>
</dbReference>
<feature type="compositionally biased region" description="Polar residues" evidence="10">
    <location>
        <begin position="154"/>
        <end position="165"/>
    </location>
</feature>
<feature type="compositionally biased region" description="Basic and acidic residues" evidence="10">
    <location>
        <begin position="196"/>
        <end position="208"/>
    </location>
</feature>
<protein>
    <recommendedName>
        <fullName evidence="1">RNA helicase</fullName>
        <ecNumber evidence="1">3.6.4.13</ecNumber>
    </recommendedName>
</protein>
<feature type="compositionally biased region" description="Low complexity" evidence="10">
    <location>
        <begin position="117"/>
        <end position="126"/>
    </location>
</feature>
<evidence type="ECO:0000259" key="11">
    <source>
        <dbReference type="PROSITE" id="PS51192"/>
    </source>
</evidence>
<dbReference type="InterPro" id="IPR044763">
    <property type="entry name" value="Ded1/Dbp1_DEADc"/>
</dbReference>
<keyword evidence="4 9" id="KW-0347">Helicase</keyword>
<dbReference type="GO" id="GO:0003724">
    <property type="term" value="F:RNA helicase activity"/>
    <property type="evidence" value="ECO:0007669"/>
    <property type="project" value="UniProtKB-EC"/>
</dbReference>
<keyword evidence="2 9" id="KW-0547">Nucleotide-binding</keyword>
<gene>
    <name evidence="14" type="primary">vas_2</name>
    <name evidence="14" type="ORF">g.132463</name>
</gene>
<name>A0A2S2NQQ1_SCHGA</name>
<dbReference type="SMART" id="SM00490">
    <property type="entry name" value="HELICc"/>
    <property type="match status" value="1"/>
</dbReference>
<feature type="compositionally biased region" description="Polar residues" evidence="10">
    <location>
        <begin position="103"/>
        <end position="116"/>
    </location>
</feature>
<dbReference type="FunFam" id="3.40.50.300:FF:000008">
    <property type="entry name" value="ATP-dependent RNA helicase RhlB"/>
    <property type="match status" value="1"/>
</dbReference>
<evidence type="ECO:0000256" key="4">
    <source>
        <dbReference type="ARBA" id="ARBA00022806"/>
    </source>
</evidence>
<dbReference type="InterPro" id="IPR000629">
    <property type="entry name" value="RNA-helicase_DEAD-box_CS"/>
</dbReference>
<feature type="compositionally biased region" description="Polar residues" evidence="10">
    <location>
        <begin position="1"/>
        <end position="15"/>
    </location>
</feature>
<evidence type="ECO:0000256" key="6">
    <source>
        <dbReference type="ARBA" id="ARBA00022884"/>
    </source>
</evidence>
<dbReference type="Pfam" id="PF00271">
    <property type="entry name" value="Helicase_C"/>
    <property type="match status" value="1"/>
</dbReference>
<dbReference type="EMBL" id="GGMR01006901">
    <property type="protein sequence ID" value="MBY19520.1"/>
    <property type="molecule type" value="Transcribed_RNA"/>
</dbReference>
<keyword evidence="5 9" id="KW-0067">ATP-binding</keyword>
<feature type="region of interest" description="Disordered" evidence="10">
    <location>
        <begin position="1"/>
        <end position="36"/>
    </location>
</feature>
<accession>A0A2S2NQQ1</accession>
<dbReference type="PROSITE" id="PS51194">
    <property type="entry name" value="HELICASE_CTER"/>
    <property type="match status" value="1"/>
</dbReference>
<evidence type="ECO:0000256" key="3">
    <source>
        <dbReference type="ARBA" id="ARBA00022801"/>
    </source>
</evidence>
<sequence length="679" mass="75765">MEENSVSPSDANKINQPVVDEWKNDVNNTSNNDNYDEKNVVETLNNTTLNDNSMFENADRETRENNCDLSNNENNTWVNQNEPKNQFGNKNNSGYHKGPGRFNKSNNGNNSYEKSWSNNSTSNNNGRGRGRGRGRGIIKRFDEENESFRGENDSGINNHGDNTGPSHRGRGRGRGHNRGRGGRRDQSSGGWYGNSEDGHKKNENDKPIIPKAQYIPPDIENEESISGIEAGLNFDKYKTIEVKVSGTNPPQSMTSFHSSGLCTILLDNLSNCNFSTPTPVQNYAIPIIIDGRDLMASAQTGSGKTAAYVLPILHNLLKQPTQLIYDENHCQPHVVIIAPTRELVAQISECVWKFSKGTDIRNGLLYGGTSVSYQKSKILQRGVHILTSTPGRLNDFVEKGIVTFSSVKFFVLDEADRMLDMGFKPDIERVLTHSTMTPIESRQTIMFSATFASEIQHMATSYLKPDYIFVAVGEIGGACKDVVQTVIEVTKFKKKNELLDVIKKMENCQGTIVFVERKKVADYTAAYLSELDYPTTSIHGAREQPEREQALRDFKTNKMKILVATAVAARGLDIKGVNYVVNFDLPKTIDEYVHRIGRTGRLGNAGKAISFFDPEFDGLLAPELIRILKQADQEVPSFLNDASERILLASPAIDNFNDIRTNVDVTSNLVATEEEEEQW</sequence>
<feature type="region of interest" description="Disordered" evidence="10">
    <location>
        <begin position="50"/>
        <end position="211"/>
    </location>
</feature>
<dbReference type="AlphaFoldDB" id="A0A2S2NQQ1"/>
<organism evidence="14">
    <name type="scientific">Schizaphis graminum</name>
    <name type="common">Green bug aphid</name>
    <dbReference type="NCBI Taxonomy" id="13262"/>
    <lineage>
        <taxon>Eukaryota</taxon>
        <taxon>Metazoa</taxon>
        <taxon>Ecdysozoa</taxon>
        <taxon>Arthropoda</taxon>
        <taxon>Hexapoda</taxon>
        <taxon>Insecta</taxon>
        <taxon>Pterygota</taxon>
        <taxon>Neoptera</taxon>
        <taxon>Paraneoptera</taxon>
        <taxon>Hemiptera</taxon>
        <taxon>Sternorrhyncha</taxon>
        <taxon>Aphidomorpha</taxon>
        <taxon>Aphidoidea</taxon>
        <taxon>Aphididae</taxon>
        <taxon>Aphidini</taxon>
        <taxon>Schizaphis</taxon>
    </lineage>
</organism>
<comment type="catalytic activity">
    <reaction evidence="7">
        <text>ATP + H2O = ADP + phosphate + H(+)</text>
        <dbReference type="Rhea" id="RHEA:13065"/>
        <dbReference type="ChEBI" id="CHEBI:15377"/>
        <dbReference type="ChEBI" id="CHEBI:15378"/>
        <dbReference type="ChEBI" id="CHEBI:30616"/>
        <dbReference type="ChEBI" id="CHEBI:43474"/>
        <dbReference type="ChEBI" id="CHEBI:456216"/>
        <dbReference type="EC" id="3.6.4.13"/>
    </reaction>
</comment>
<dbReference type="EC" id="3.6.4.13" evidence="1"/>
<dbReference type="InterPro" id="IPR014014">
    <property type="entry name" value="RNA_helicase_DEAD_Q_motif"/>
</dbReference>
<dbReference type="GO" id="GO:0031047">
    <property type="term" value="P:regulatory ncRNA-mediated gene silencing"/>
    <property type="evidence" value="ECO:0007669"/>
    <property type="project" value="UniProtKB-ARBA"/>
</dbReference>
<dbReference type="InterPro" id="IPR011545">
    <property type="entry name" value="DEAD/DEAH_box_helicase_dom"/>
</dbReference>
<evidence type="ECO:0000256" key="5">
    <source>
        <dbReference type="ARBA" id="ARBA00022840"/>
    </source>
</evidence>